<dbReference type="FunFam" id="1.10.340.70:FF:000001">
    <property type="entry name" value="Retrovirus-related Pol polyprotein from transposon gypsy-like Protein"/>
    <property type="match status" value="1"/>
</dbReference>
<sequence>MDSNNMTTTTTSSSTLSTSTSTNSTSTTTSTSDNVTEHSYSTNMVDLDTLSPKEKRFHFLKLKCERIRHFILHGRPPPGMNTSEVRNLRNQVKAHILDRAKQTLYYTGGKVDIKKRVVVDMDEVNDIMKHCHSNPAGGHSGINGTLTKISQHYTWNGMKEDVSNFVSSCERCQTGDRNKNKATPAKTMKLKLTQALEVVGMNFIGPLPVSNEGCKFVLAFTDYYTKFVDFFPLKTKSNVGVTWCIKTFIYRWGAPKGLLLSQDDDYIIQLNTEIGKSLNFPGLIVTSSDHPQTSSISERTNQMLTTHLNKLVSEYPDNWARNLEELAYSIRTQEQLPLKSSPFFLMFGRHPRSSSGMEPVIDFMNIDSNSIDTNSRGGAEFPKQSMRVPQFDDEYQTQWRGTCLDSAYQILQMAEYESLKFRTETTDDNEYMVITRTGTFGAVGLPTDLASITLDRHGKLTYQAVYQQAVEHRLFDGEAFDVAMFCGLLRKLTKMRFCRGIPEAHITDGDMHCVKTLGYPVLRYQAEKCQIFYEQTSNDSNNSRTPYRCVSCKYASKFLLKKNKQGKLLVQNKRELKRTLPMGDYYSEMSSRGPRDWMDREKERCQQGGNVLGGSMGSRPHEATIPNNDCHDLRDIVQAINSECNVDLSDVVFSGPSHVSNVDRMPDNMQ</sequence>
<dbReference type="RefSeq" id="XP_038053160.1">
    <property type="nucleotide sequence ID" value="XM_038197232.1"/>
</dbReference>
<feature type="region of interest" description="Disordered" evidence="1">
    <location>
        <begin position="1"/>
        <end position="37"/>
    </location>
</feature>
<feature type="compositionally biased region" description="Low complexity" evidence="1">
    <location>
        <begin position="1"/>
        <end position="32"/>
    </location>
</feature>
<dbReference type="SUPFAM" id="SSF53098">
    <property type="entry name" value="Ribonuclease H-like"/>
    <property type="match status" value="1"/>
</dbReference>
<evidence type="ECO:0000313" key="4">
    <source>
        <dbReference type="Proteomes" id="UP000887568"/>
    </source>
</evidence>
<evidence type="ECO:0000256" key="1">
    <source>
        <dbReference type="SAM" id="MobiDB-lite"/>
    </source>
</evidence>
<dbReference type="PROSITE" id="PS50994">
    <property type="entry name" value="INTEGRASE"/>
    <property type="match status" value="1"/>
</dbReference>
<dbReference type="Gene3D" id="3.30.420.10">
    <property type="entry name" value="Ribonuclease H-like superfamily/Ribonuclease H"/>
    <property type="match status" value="1"/>
</dbReference>
<dbReference type="InterPro" id="IPR012337">
    <property type="entry name" value="RNaseH-like_sf"/>
</dbReference>
<dbReference type="GO" id="GO:0015074">
    <property type="term" value="P:DNA integration"/>
    <property type="evidence" value="ECO:0007669"/>
    <property type="project" value="InterPro"/>
</dbReference>
<name>A0A913ZPU9_PATMI</name>
<dbReference type="Proteomes" id="UP000887568">
    <property type="component" value="Unplaced"/>
</dbReference>
<dbReference type="GeneID" id="119725702"/>
<dbReference type="OMA" id="AYSIRTQ"/>
<dbReference type="PANTHER" id="PTHR47266">
    <property type="entry name" value="ENDONUCLEASE-RELATED"/>
    <property type="match status" value="1"/>
</dbReference>
<dbReference type="AlphaFoldDB" id="A0A913ZPU9"/>
<proteinExistence type="predicted"/>
<dbReference type="EnsemblMetazoa" id="XM_038197232.1">
    <property type="protein sequence ID" value="XP_038053160.1"/>
    <property type="gene ID" value="LOC119725702"/>
</dbReference>
<accession>A0A913ZPU9</accession>
<dbReference type="GO" id="GO:0003676">
    <property type="term" value="F:nucleic acid binding"/>
    <property type="evidence" value="ECO:0007669"/>
    <property type="project" value="InterPro"/>
</dbReference>
<protein>
    <recommendedName>
        <fullName evidence="2">Integrase catalytic domain-containing protein</fullName>
    </recommendedName>
</protein>
<reference evidence="3" key="1">
    <citation type="submission" date="2022-11" db="UniProtKB">
        <authorList>
            <consortium name="EnsemblMetazoa"/>
        </authorList>
    </citation>
    <scope>IDENTIFICATION</scope>
</reference>
<feature type="domain" description="Integrase catalytic" evidence="2">
    <location>
        <begin position="180"/>
        <end position="367"/>
    </location>
</feature>
<dbReference type="Gene3D" id="1.10.340.70">
    <property type="match status" value="1"/>
</dbReference>
<dbReference type="InterPro" id="IPR001584">
    <property type="entry name" value="Integrase_cat-core"/>
</dbReference>
<evidence type="ECO:0000313" key="3">
    <source>
        <dbReference type="EnsemblMetazoa" id="XP_038053160.1"/>
    </source>
</evidence>
<dbReference type="Pfam" id="PF17921">
    <property type="entry name" value="Integrase_H2C2"/>
    <property type="match status" value="1"/>
</dbReference>
<organism evidence="3 4">
    <name type="scientific">Patiria miniata</name>
    <name type="common">Bat star</name>
    <name type="synonym">Asterina miniata</name>
    <dbReference type="NCBI Taxonomy" id="46514"/>
    <lineage>
        <taxon>Eukaryota</taxon>
        <taxon>Metazoa</taxon>
        <taxon>Echinodermata</taxon>
        <taxon>Eleutherozoa</taxon>
        <taxon>Asterozoa</taxon>
        <taxon>Asteroidea</taxon>
        <taxon>Valvatacea</taxon>
        <taxon>Valvatida</taxon>
        <taxon>Asterinidae</taxon>
        <taxon>Patiria</taxon>
    </lineage>
</organism>
<dbReference type="InterPro" id="IPR036397">
    <property type="entry name" value="RNaseH_sf"/>
</dbReference>
<dbReference type="InterPro" id="IPR052160">
    <property type="entry name" value="Gypsy_RT_Integrase-like"/>
</dbReference>
<evidence type="ECO:0000259" key="2">
    <source>
        <dbReference type="PROSITE" id="PS50994"/>
    </source>
</evidence>
<dbReference type="OrthoDB" id="10059697at2759"/>
<dbReference type="InterPro" id="IPR041588">
    <property type="entry name" value="Integrase_H2C2"/>
</dbReference>
<keyword evidence="4" id="KW-1185">Reference proteome</keyword>